<evidence type="ECO:0000256" key="3">
    <source>
        <dbReference type="ARBA" id="ARBA00022692"/>
    </source>
</evidence>
<evidence type="ECO:0000256" key="1">
    <source>
        <dbReference type="ARBA" id="ARBA00004651"/>
    </source>
</evidence>
<evidence type="ECO:0000313" key="7">
    <source>
        <dbReference type="EMBL" id="GAK59552.1"/>
    </source>
</evidence>
<reference evidence="7" key="1">
    <citation type="journal article" date="2015" name="PeerJ">
        <title>First genomic representation of candidate bacterial phylum KSB3 points to enhanced environmental sensing as a trigger of wastewater bulking.</title>
        <authorList>
            <person name="Sekiguchi Y."/>
            <person name="Ohashi A."/>
            <person name="Parks D.H."/>
            <person name="Yamauchi T."/>
            <person name="Tyson G.W."/>
            <person name="Hugenholtz P."/>
        </authorList>
    </citation>
    <scope>NUCLEOTIDE SEQUENCE [LARGE SCALE GENOMIC DNA]</scope>
</reference>
<evidence type="ECO:0000256" key="6">
    <source>
        <dbReference type="SAM" id="Phobius"/>
    </source>
</evidence>
<protein>
    <submittedName>
        <fullName evidence="7">Inner-membrane translocator</fullName>
    </submittedName>
</protein>
<dbReference type="Proteomes" id="UP000030661">
    <property type="component" value="Unassembled WGS sequence"/>
</dbReference>
<dbReference type="GO" id="GO:0022857">
    <property type="term" value="F:transmembrane transporter activity"/>
    <property type="evidence" value="ECO:0007669"/>
    <property type="project" value="InterPro"/>
</dbReference>
<name>A0A081C4P7_VECG1</name>
<dbReference type="PANTHER" id="PTHR43370:SF2">
    <property type="entry name" value="ABC TRANSPORTER PERMEASE PROTEIN"/>
    <property type="match status" value="1"/>
</dbReference>
<keyword evidence="3 6" id="KW-0812">Transmembrane</keyword>
<keyword evidence="2" id="KW-1003">Cell membrane</keyword>
<feature type="transmembrane region" description="Helical" evidence="6">
    <location>
        <begin position="227"/>
        <end position="253"/>
    </location>
</feature>
<dbReference type="PANTHER" id="PTHR43370">
    <property type="entry name" value="SUGAR ABC TRANSPORTER INTEGRAL MEMBRANE PROTEIN-RELATED"/>
    <property type="match status" value="1"/>
</dbReference>
<keyword evidence="5 6" id="KW-0472">Membrane</keyword>
<keyword evidence="8" id="KW-1185">Reference proteome</keyword>
<accession>A0A081C4P7</accession>
<feature type="transmembrane region" description="Helical" evidence="6">
    <location>
        <begin position="93"/>
        <end position="120"/>
    </location>
</feature>
<dbReference type="HOGENOM" id="CLU_040769_1_1_0"/>
<keyword evidence="4 6" id="KW-1133">Transmembrane helix</keyword>
<organism evidence="7">
    <name type="scientific">Vecturithrix granuli</name>
    <dbReference type="NCBI Taxonomy" id="1499967"/>
    <lineage>
        <taxon>Bacteria</taxon>
        <taxon>Candidatus Moduliflexota</taxon>
        <taxon>Candidatus Vecturitrichia</taxon>
        <taxon>Candidatus Vecturitrichales</taxon>
        <taxon>Candidatus Vecturitrichaceae</taxon>
        <taxon>Candidatus Vecturithrix</taxon>
    </lineage>
</organism>
<feature type="transmembrane region" description="Helical" evidence="6">
    <location>
        <begin position="141"/>
        <end position="162"/>
    </location>
</feature>
<dbReference type="Pfam" id="PF02653">
    <property type="entry name" value="BPD_transp_2"/>
    <property type="match status" value="1"/>
</dbReference>
<sequence>MTFFVNLLAAGIGLAAPLLIAALGELYAERSGVLNIGIEGMMLAGAWGGFVGTHFSKNLGIGLLTAILIGLILALLNGLLTISFKVNQVVSGIAINILTAGLTMYLYRVIFGIPLLPITIKPFQKISIPLLSKLPYLGDIFFNHNLMVYLAFLLVPVAYYVLYKTSFGLEIRSVGEKPEVVDSAGLNVFRMRYIGMLIGGVMAGLAGAFYSLAYLNMFSNNIISGRGFIAFSAVIFGGWHPFRIMMATLIFGIADALSTRVLTAGIKLIPYELLLALPYIVTIIATLLLSRRSVAPASLGVPYQKE</sequence>
<dbReference type="STRING" id="1499967.U27_06537"/>
<dbReference type="eggNOG" id="COG1079">
    <property type="taxonomic scope" value="Bacteria"/>
</dbReference>
<dbReference type="EMBL" id="DF820470">
    <property type="protein sequence ID" value="GAK59552.1"/>
    <property type="molecule type" value="Genomic_DNA"/>
</dbReference>
<proteinExistence type="predicted"/>
<feature type="transmembrane region" description="Helical" evidence="6">
    <location>
        <begin position="193"/>
        <end position="215"/>
    </location>
</feature>
<evidence type="ECO:0000313" key="8">
    <source>
        <dbReference type="Proteomes" id="UP000030661"/>
    </source>
</evidence>
<gene>
    <name evidence="7" type="ORF">U27_06537</name>
</gene>
<evidence type="ECO:0000256" key="5">
    <source>
        <dbReference type="ARBA" id="ARBA00023136"/>
    </source>
</evidence>
<comment type="subcellular location">
    <subcellularLocation>
        <location evidence="1">Cell membrane</location>
        <topology evidence="1">Multi-pass membrane protein</topology>
    </subcellularLocation>
</comment>
<evidence type="ECO:0000256" key="2">
    <source>
        <dbReference type="ARBA" id="ARBA00022475"/>
    </source>
</evidence>
<feature type="transmembrane region" description="Helical" evidence="6">
    <location>
        <begin position="59"/>
        <end position="81"/>
    </location>
</feature>
<dbReference type="InterPro" id="IPR001851">
    <property type="entry name" value="ABC_transp_permease"/>
</dbReference>
<feature type="transmembrane region" description="Helical" evidence="6">
    <location>
        <begin position="273"/>
        <end position="290"/>
    </location>
</feature>
<dbReference type="AlphaFoldDB" id="A0A081C4P7"/>
<dbReference type="GO" id="GO:0005886">
    <property type="term" value="C:plasma membrane"/>
    <property type="evidence" value="ECO:0007669"/>
    <property type="project" value="UniProtKB-SubCell"/>
</dbReference>
<feature type="transmembrane region" description="Helical" evidence="6">
    <location>
        <begin position="34"/>
        <end position="52"/>
    </location>
</feature>
<dbReference type="CDD" id="cd06580">
    <property type="entry name" value="TM_PBP1_transp_TpRbsC_like"/>
    <property type="match status" value="1"/>
</dbReference>
<evidence type="ECO:0000256" key="4">
    <source>
        <dbReference type="ARBA" id="ARBA00022989"/>
    </source>
</evidence>